<dbReference type="RefSeq" id="WP_149299118.1">
    <property type="nucleotide sequence ID" value="NZ_CP043473.1"/>
</dbReference>
<gene>
    <name evidence="1" type="ORF">FYK34_18660</name>
</gene>
<dbReference type="Proteomes" id="UP000322079">
    <property type="component" value="Chromosome"/>
</dbReference>
<name>A0A5C1DMY9_9NEIS</name>
<evidence type="ECO:0000313" key="1">
    <source>
        <dbReference type="EMBL" id="QEL57447.1"/>
    </source>
</evidence>
<dbReference type="Pfam" id="PF11528">
    <property type="entry name" value="DUF3224"/>
    <property type="match status" value="1"/>
</dbReference>
<dbReference type="EMBL" id="CP043473">
    <property type="protein sequence ID" value="QEL57447.1"/>
    <property type="molecule type" value="Genomic_DNA"/>
</dbReference>
<dbReference type="InterPro" id="IPR023159">
    <property type="entry name" value="SO1590-like_sf"/>
</dbReference>
<dbReference type="SUPFAM" id="SSF159238">
    <property type="entry name" value="SO1590-like"/>
    <property type="match status" value="1"/>
</dbReference>
<protein>
    <submittedName>
        <fullName evidence="1">DUF3224 domain-containing protein</fullName>
    </submittedName>
</protein>
<dbReference type="InterPro" id="IPR021607">
    <property type="entry name" value="DUF3224"/>
</dbReference>
<dbReference type="Gene3D" id="2.40.350.10">
    <property type="entry name" value="SO1590-like"/>
    <property type="match status" value="1"/>
</dbReference>
<dbReference type="KEGG" id="chrm:FYK34_18660"/>
<sequence length="140" mass="14963">MSNHTAVALASTFRTTQWQEQVMQQTEGGSELKRASIVNELSGPLQGEGRLEYQLMYPVKEGGDVVFTGFEQVVASWGDLQGSFVLRHDGVYSQVSGANGSLTVVPGSGSGDFISLRGEGQLVANAGEHGGEYRLTLKLL</sequence>
<keyword evidence="2" id="KW-1185">Reference proteome</keyword>
<proteinExistence type="predicted"/>
<organism evidence="1 2">
    <name type="scientific">Chromobacterium paludis</name>
    <dbReference type="NCBI Taxonomy" id="2605945"/>
    <lineage>
        <taxon>Bacteria</taxon>
        <taxon>Pseudomonadati</taxon>
        <taxon>Pseudomonadota</taxon>
        <taxon>Betaproteobacteria</taxon>
        <taxon>Neisseriales</taxon>
        <taxon>Chromobacteriaceae</taxon>
        <taxon>Chromobacterium</taxon>
    </lineage>
</organism>
<evidence type="ECO:0000313" key="2">
    <source>
        <dbReference type="Proteomes" id="UP000322079"/>
    </source>
</evidence>
<accession>A0A5C1DMY9</accession>
<reference evidence="1 2" key="1">
    <citation type="submission" date="2019-08" db="EMBL/GenBank/DDBJ databases">
        <title>Chromobacterium paludis, a novel bacterium isolated from a Maryland marsh pond.</title>
        <authorList>
            <person name="Blackburn M.B."/>
            <person name="Gundersen-Rindal D.E."/>
        </authorList>
    </citation>
    <scope>NUCLEOTIDE SEQUENCE [LARGE SCALE GENOMIC DNA]</scope>
    <source>
        <strain evidence="2">IIBBL 257-1</strain>
    </source>
</reference>
<dbReference type="AlphaFoldDB" id="A0A5C1DMY9"/>